<dbReference type="AlphaFoldDB" id="A0A3N1M7V9"/>
<keyword evidence="1 2" id="KW-0238">DNA-binding</keyword>
<dbReference type="SUPFAM" id="SSF46689">
    <property type="entry name" value="Homeodomain-like"/>
    <property type="match status" value="1"/>
</dbReference>
<dbReference type="EMBL" id="RJKX01000011">
    <property type="protein sequence ID" value="ROQ01922.1"/>
    <property type="molecule type" value="Genomic_DNA"/>
</dbReference>
<feature type="DNA-binding region" description="H-T-H motif" evidence="2">
    <location>
        <begin position="47"/>
        <end position="66"/>
    </location>
</feature>
<dbReference type="InterPro" id="IPR001647">
    <property type="entry name" value="HTH_TetR"/>
</dbReference>
<dbReference type="PANTHER" id="PTHR30055:SF181">
    <property type="entry name" value="BLR6905 PROTEIN"/>
    <property type="match status" value="1"/>
</dbReference>
<keyword evidence="5" id="KW-1185">Reference proteome</keyword>
<gene>
    <name evidence="4" type="ORF">EDC65_1109</name>
</gene>
<protein>
    <submittedName>
        <fullName evidence="4">TetR family transcriptional regulator</fullName>
    </submittedName>
</protein>
<evidence type="ECO:0000313" key="4">
    <source>
        <dbReference type="EMBL" id="ROQ01922.1"/>
    </source>
</evidence>
<comment type="caution">
    <text evidence="4">The sequence shown here is derived from an EMBL/GenBank/DDBJ whole genome shotgun (WGS) entry which is preliminary data.</text>
</comment>
<sequence>MGMHGRRNSRPADAIEEAVEVTQVNSREAAIVDRAILFFADHGLHGNTRDLARSIGVSQPLLYHYFPSKDALIARVVERLYDDRWKPEWRDGLRSGDVPLQDRLETFYLDYSGTILTREWTRILFFASLAGMDIYKRHQTIVRDRALRPIARELRREAGLARPDAPAAADLELAARLHGAIFQHAVRRWVFDMPAPRNPTAALREEIAFFLQAARALLIERHDPQRAIVMAAQ</sequence>
<dbReference type="PANTHER" id="PTHR30055">
    <property type="entry name" value="HTH-TYPE TRANSCRIPTIONAL REGULATOR RUTR"/>
    <property type="match status" value="1"/>
</dbReference>
<reference evidence="4 5" key="1">
    <citation type="submission" date="2018-11" db="EMBL/GenBank/DDBJ databases">
        <title>Genomic Encyclopedia of Type Strains, Phase IV (KMG-IV): sequencing the most valuable type-strain genomes for metagenomic binning, comparative biology and taxonomic classification.</title>
        <authorList>
            <person name="Goeker M."/>
        </authorList>
    </citation>
    <scope>NUCLEOTIDE SEQUENCE [LARGE SCALE GENOMIC DNA]</scope>
    <source>
        <strain evidence="4 5">DSM 5900</strain>
    </source>
</reference>
<evidence type="ECO:0000259" key="3">
    <source>
        <dbReference type="PROSITE" id="PS50977"/>
    </source>
</evidence>
<dbReference type="GO" id="GO:0003700">
    <property type="term" value="F:DNA-binding transcription factor activity"/>
    <property type="evidence" value="ECO:0007669"/>
    <property type="project" value="TreeGrafter"/>
</dbReference>
<dbReference type="Gene3D" id="1.10.357.10">
    <property type="entry name" value="Tetracycline Repressor, domain 2"/>
    <property type="match status" value="1"/>
</dbReference>
<dbReference type="PROSITE" id="PS50977">
    <property type="entry name" value="HTH_TETR_2"/>
    <property type="match status" value="1"/>
</dbReference>
<dbReference type="GO" id="GO:0000976">
    <property type="term" value="F:transcription cis-regulatory region binding"/>
    <property type="evidence" value="ECO:0007669"/>
    <property type="project" value="TreeGrafter"/>
</dbReference>
<dbReference type="InterPro" id="IPR009057">
    <property type="entry name" value="Homeodomain-like_sf"/>
</dbReference>
<organism evidence="4 5">
    <name type="scientific">Stella humosa</name>
    <dbReference type="NCBI Taxonomy" id="94"/>
    <lineage>
        <taxon>Bacteria</taxon>
        <taxon>Pseudomonadati</taxon>
        <taxon>Pseudomonadota</taxon>
        <taxon>Alphaproteobacteria</taxon>
        <taxon>Rhodospirillales</taxon>
        <taxon>Stellaceae</taxon>
        <taxon>Stella</taxon>
    </lineage>
</organism>
<name>A0A3N1M7V9_9PROT</name>
<proteinExistence type="predicted"/>
<dbReference type="Proteomes" id="UP000278222">
    <property type="component" value="Unassembled WGS sequence"/>
</dbReference>
<accession>A0A3N1M7V9</accession>
<evidence type="ECO:0000256" key="2">
    <source>
        <dbReference type="PROSITE-ProRule" id="PRU00335"/>
    </source>
</evidence>
<feature type="domain" description="HTH tetR-type" evidence="3">
    <location>
        <begin position="25"/>
        <end position="84"/>
    </location>
</feature>
<evidence type="ECO:0000256" key="1">
    <source>
        <dbReference type="ARBA" id="ARBA00023125"/>
    </source>
</evidence>
<dbReference type="InterPro" id="IPR050109">
    <property type="entry name" value="HTH-type_TetR-like_transc_reg"/>
</dbReference>
<dbReference type="Pfam" id="PF00440">
    <property type="entry name" value="TetR_N"/>
    <property type="match status" value="1"/>
</dbReference>
<evidence type="ECO:0000313" key="5">
    <source>
        <dbReference type="Proteomes" id="UP000278222"/>
    </source>
</evidence>
<dbReference type="PRINTS" id="PR00455">
    <property type="entry name" value="HTHTETR"/>
</dbReference>